<proteinExistence type="predicted"/>
<dbReference type="InterPro" id="IPR010730">
    <property type="entry name" value="HET"/>
</dbReference>
<dbReference type="PANTHER" id="PTHR33112:SF1">
    <property type="entry name" value="HETEROKARYON INCOMPATIBILITY DOMAIN-CONTAINING PROTEIN"/>
    <property type="match status" value="1"/>
</dbReference>
<accession>A0A0A2KKX2</accession>
<dbReference type="OMA" id="MGWWFDG"/>
<sequence length="607" mass="70201">MNAHQIDIDLIREWIKLCDECHTAHGEPNLPPDISSRPGLPRWLYLVDLQQQCLVQVPCSANPQYIAVSYVWGQVDMLQTTVENLEQLQKPGSLLLEHAQPIPRTVTDAMHLASKLGCPYFWTDCLCIVQNDDVTKGQFIKAMSLIYARSYLTIVAGEGHDGNFGIPGTTDFTKPRDIKCRYLKFPGCVMMTEHIVDYMHQTECIGTVWQSRGWTFQEAFFSRRLLVFNGTVTFICERFESQEWQFVAHGDKRSSISGDIENRAYPEYISGIPTWPSLKQLIHIIAPYNKRNLTYDDDIVSAFSGVATIMQQAFYTGFHFGLPELFFDAALLWEFDKRNPEPPQQRKPQKSMLPSWSWMNAKGSLFLGLWLCFGNAFYNDVKNCAQQYELRPLVQWRKRVRGTGETKMIEYPIARDQSCMPPGWTFHTKLKGRTFYTHSSDSSSQKYPYPFPFPDKMTERCLNLFDYEPILEFEADRAWLKRAEAVDIYPGLEYRMYGAYNLRDKNGKWVGGLSSDRMDGCKGETEQCELIVISKSRVCGESQISFSLWEWDLDEHPSGDQVNPDCSFYNVIWIRREEGRCFRKGIARVLADDWEKLDLERIHVELG</sequence>
<keyword evidence="3" id="KW-1185">Reference proteome</keyword>
<dbReference type="EMBL" id="JQGA01001273">
    <property type="protein sequence ID" value="KGO67593.1"/>
    <property type="molecule type" value="Genomic_DNA"/>
</dbReference>
<dbReference type="OrthoDB" id="5135333at2759"/>
<dbReference type="Proteomes" id="UP000030104">
    <property type="component" value="Unassembled WGS sequence"/>
</dbReference>
<dbReference type="Pfam" id="PF06985">
    <property type="entry name" value="HET"/>
    <property type="match status" value="1"/>
</dbReference>
<evidence type="ECO:0000313" key="2">
    <source>
        <dbReference type="EMBL" id="KGO67593.1"/>
    </source>
</evidence>
<dbReference type="STRING" id="40296.A0A0A2KKX2"/>
<dbReference type="PhylomeDB" id="A0A0A2KKX2"/>
<dbReference type="AlphaFoldDB" id="A0A0A2KKX2"/>
<feature type="domain" description="Heterokaryon incompatibility" evidence="1">
    <location>
        <begin position="65"/>
        <end position="218"/>
    </location>
</feature>
<comment type="caution">
    <text evidence="2">The sequence shown here is derived from an EMBL/GenBank/DDBJ whole genome shotgun (WGS) entry which is preliminary data.</text>
</comment>
<organism evidence="2 3">
    <name type="scientific">Penicillium italicum</name>
    <name type="common">Blue mold</name>
    <dbReference type="NCBI Taxonomy" id="40296"/>
    <lineage>
        <taxon>Eukaryota</taxon>
        <taxon>Fungi</taxon>
        <taxon>Dikarya</taxon>
        <taxon>Ascomycota</taxon>
        <taxon>Pezizomycotina</taxon>
        <taxon>Eurotiomycetes</taxon>
        <taxon>Eurotiomycetidae</taxon>
        <taxon>Eurotiales</taxon>
        <taxon>Aspergillaceae</taxon>
        <taxon>Penicillium</taxon>
    </lineage>
</organism>
<gene>
    <name evidence="2" type="ORF">PITC_064710</name>
</gene>
<dbReference type="PANTHER" id="PTHR33112">
    <property type="entry name" value="DOMAIN PROTEIN, PUTATIVE-RELATED"/>
    <property type="match status" value="1"/>
</dbReference>
<protein>
    <submittedName>
        <fullName evidence="2">Heterokaryon incompatibility</fullName>
    </submittedName>
</protein>
<name>A0A0A2KKX2_PENIT</name>
<reference evidence="2 3" key="1">
    <citation type="journal article" date="2015" name="Mol. Plant Microbe Interact.">
        <title>Genome, transcriptome, and functional analyses of Penicillium expansum provide new insights into secondary metabolism and pathogenicity.</title>
        <authorList>
            <person name="Ballester A.R."/>
            <person name="Marcet-Houben M."/>
            <person name="Levin E."/>
            <person name="Sela N."/>
            <person name="Selma-Lazaro C."/>
            <person name="Carmona L."/>
            <person name="Wisniewski M."/>
            <person name="Droby S."/>
            <person name="Gonzalez-Candelas L."/>
            <person name="Gabaldon T."/>
        </authorList>
    </citation>
    <scope>NUCLEOTIDE SEQUENCE [LARGE SCALE GENOMIC DNA]</scope>
    <source>
        <strain evidence="2 3">PHI-1</strain>
    </source>
</reference>
<evidence type="ECO:0000313" key="3">
    <source>
        <dbReference type="Proteomes" id="UP000030104"/>
    </source>
</evidence>
<evidence type="ECO:0000259" key="1">
    <source>
        <dbReference type="Pfam" id="PF06985"/>
    </source>
</evidence>
<dbReference type="HOGENOM" id="CLU_003953_2_0_1"/>